<evidence type="ECO:0000256" key="3">
    <source>
        <dbReference type="ARBA" id="ARBA00023163"/>
    </source>
</evidence>
<dbReference type="SMART" id="SM00523">
    <property type="entry name" value="DWA"/>
    <property type="match status" value="1"/>
</dbReference>
<dbReference type="AlphaFoldDB" id="A0A0C2NA54"/>
<dbReference type="GO" id="GO:0000981">
    <property type="term" value="F:DNA-binding transcription factor activity, RNA polymerase II-specific"/>
    <property type="evidence" value="ECO:0007669"/>
    <property type="project" value="TreeGrafter"/>
</dbReference>
<keyword evidence="3" id="KW-0804">Transcription</keyword>
<dbReference type="OrthoDB" id="5794312at2759"/>
<dbReference type="GO" id="GO:0009653">
    <property type="term" value="P:anatomical structure morphogenesis"/>
    <property type="evidence" value="ECO:0007669"/>
    <property type="project" value="TreeGrafter"/>
</dbReference>
<dbReference type="SUPFAM" id="SSF56366">
    <property type="entry name" value="SMAD MH1 domain"/>
    <property type="match status" value="1"/>
</dbReference>
<dbReference type="GO" id="GO:0030154">
    <property type="term" value="P:cell differentiation"/>
    <property type="evidence" value="ECO:0007669"/>
    <property type="project" value="TreeGrafter"/>
</dbReference>
<dbReference type="GO" id="GO:0060395">
    <property type="term" value="P:SMAD protein signal transduction"/>
    <property type="evidence" value="ECO:0007669"/>
    <property type="project" value="TreeGrafter"/>
</dbReference>
<dbReference type="PANTHER" id="PTHR13703">
    <property type="entry name" value="SMAD"/>
    <property type="match status" value="1"/>
</dbReference>
<dbReference type="GO" id="GO:0030509">
    <property type="term" value="P:BMP signaling pathway"/>
    <property type="evidence" value="ECO:0007669"/>
    <property type="project" value="TreeGrafter"/>
</dbReference>
<keyword evidence="7" id="KW-1185">Reference proteome</keyword>
<dbReference type="OMA" id="DCCAISA"/>
<comment type="subcellular location">
    <subcellularLocation>
        <location evidence="1">Nucleus</location>
    </subcellularLocation>
</comment>
<organism evidence="6 7">
    <name type="scientific">Thelohanellus kitauei</name>
    <name type="common">Myxosporean</name>
    <dbReference type="NCBI Taxonomy" id="669202"/>
    <lineage>
        <taxon>Eukaryota</taxon>
        <taxon>Metazoa</taxon>
        <taxon>Cnidaria</taxon>
        <taxon>Myxozoa</taxon>
        <taxon>Myxosporea</taxon>
        <taxon>Bivalvulida</taxon>
        <taxon>Platysporina</taxon>
        <taxon>Myxobolidae</taxon>
        <taxon>Thelohanellus</taxon>
    </lineage>
</organism>
<evidence type="ECO:0000256" key="2">
    <source>
        <dbReference type="ARBA" id="ARBA00023015"/>
    </source>
</evidence>
<evidence type="ECO:0000313" key="7">
    <source>
        <dbReference type="Proteomes" id="UP000031668"/>
    </source>
</evidence>
<evidence type="ECO:0000313" key="6">
    <source>
        <dbReference type="EMBL" id="KII70797.1"/>
    </source>
</evidence>
<dbReference type="Proteomes" id="UP000031668">
    <property type="component" value="Unassembled WGS sequence"/>
</dbReference>
<dbReference type="GO" id="GO:0071144">
    <property type="term" value="C:heteromeric SMAD protein complex"/>
    <property type="evidence" value="ECO:0007669"/>
    <property type="project" value="TreeGrafter"/>
</dbReference>
<dbReference type="GO" id="GO:0000978">
    <property type="term" value="F:RNA polymerase II cis-regulatory region sequence-specific DNA binding"/>
    <property type="evidence" value="ECO:0007669"/>
    <property type="project" value="TreeGrafter"/>
</dbReference>
<protein>
    <submittedName>
        <fullName evidence="6">Protein mothers against dpp</fullName>
    </submittedName>
</protein>
<evidence type="ECO:0000256" key="1">
    <source>
        <dbReference type="ARBA" id="ARBA00004123"/>
    </source>
</evidence>
<feature type="domain" description="MH1" evidence="5">
    <location>
        <begin position="10"/>
        <end position="135"/>
    </location>
</feature>
<dbReference type="InterPro" id="IPR003619">
    <property type="entry name" value="MAD_homology1_Dwarfin-type"/>
</dbReference>
<dbReference type="InterPro" id="IPR013790">
    <property type="entry name" value="Dwarfin"/>
</dbReference>
<dbReference type="InterPro" id="IPR036578">
    <property type="entry name" value="SMAD_MH1_sf"/>
</dbReference>
<dbReference type="InterPro" id="IPR013019">
    <property type="entry name" value="MAD_homology_MH1"/>
</dbReference>
<dbReference type="EMBL" id="JWZT01001962">
    <property type="protein sequence ID" value="KII70797.1"/>
    <property type="molecule type" value="Genomic_DNA"/>
</dbReference>
<comment type="caution">
    <text evidence="6">The sequence shown here is derived from an EMBL/GenBank/DDBJ whole genome shotgun (WGS) entry which is preliminary data.</text>
</comment>
<proteinExistence type="predicted"/>
<sequence length="145" mass="17189">MSLLSINCTPVIQRLFSKIVPGVDEDATWLEKAIKSLSKKLRKTRQLEEFETVLQTKDPLSKCITLWRSLDGRLQISHRKVLPHVVFCRLFRWPDLHSYHELKSLGNCQYSFHKKQQLLCINPYHFYRAELLSMLPILNVKFYMI</sequence>
<evidence type="ECO:0000256" key="4">
    <source>
        <dbReference type="ARBA" id="ARBA00023242"/>
    </source>
</evidence>
<evidence type="ECO:0000259" key="5">
    <source>
        <dbReference type="PROSITE" id="PS51075"/>
    </source>
</evidence>
<dbReference type="PROSITE" id="PS51075">
    <property type="entry name" value="MH1"/>
    <property type="match status" value="1"/>
</dbReference>
<reference evidence="6 7" key="1">
    <citation type="journal article" date="2014" name="Genome Biol. Evol.">
        <title>The genome of the myxosporean Thelohanellus kitauei shows adaptations to nutrient acquisition within its fish host.</title>
        <authorList>
            <person name="Yang Y."/>
            <person name="Xiong J."/>
            <person name="Zhou Z."/>
            <person name="Huo F."/>
            <person name="Miao W."/>
            <person name="Ran C."/>
            <person name="Liu Y."/>
            <person name="Zhang J."/>
            <person name="Feng J."/>
            <person name="Wang M."/>
            <person name="Wang M."/>
            <person name="Wang L."/>
            <person name="Yao B."/>
        </authorList>
    </citation>
    <scope>NUCLEOTIDE SEQUENCE [LARGE SCALE GENOMIC DNA]</scope>
    <source>
        <strain evidence="6">Wuqing</strain>
    </source>
</reference>
<keyword evidence="4" id="KW-0539">Nucleus</keyword>
<gene>
    <name evidence="6" type="ORF">RF11_14957</name>
</gene>
<name>A0A0C2NA54_THEKT</name>
<dbReference type="GO" id="GO:0070411">
    <property type="term" value="F:I-SMAD binding"/>
    <property type="evidence" value="ECO:0007669"/>
    <property type="project" value="TreeGrafter"/>
</dbReference>
<accession>A0A0C2NA54</accession>
<keyword evidence="2" id="KW-0805">Transcription regulation</keyword>
<dbReference type="Gene3D" id="3.90.520.10">
    <property type="entry name" value="SMAD MH1 domain"/>
    <property type="match status" value="1"/>
</dbReference>
<dbReference type="Pfam" id="PF03165">
    <property type="entry name" value="MH1"/>
    <property type="match status" value="1"/>
</dbReference>